<name>A0A812KUJ8_9DINO</name>
<dbReference type="Gene3D" id="2.40.30.10">
    <property type="entry name" value="Translation factors"/>
    <property type="match status" value="1"/>
</dbReference>
<evidence type="ECO:0000256" key="2">
    <source>
        <dbReference type="SAM" id="MobiDB-lite"/>
    </source>
</evidence>
<dbReference type="EMBL" id="CAJNJA010008200">
    <property type="protein sequence ID" value="CAE7233975.1"/>
    <property type="molecule type" value="Genomic_DNA"/>
</dbReference>
<dbReference type="OrthoDB" id="436496at2759"/>
<feature type="domain" description="FAD-binding FR-type" evidence="3">
    <location>
        <begin position="721"/>
        <end position="836"/>
    </location>
</feature>
<dbReference type="Proteomes" id="UP000601435">
    <property type="component" value="Unassembled WGS sequence"/>
</dbReference>
<dbReference type="InterPro" id="IPR039261">
    <property type="entry name" value="FNR_nucleotide-bd"/>
</dbReference>
<dbReference type="PANTHER" id="PTHR42815">
    <property type="entry name" value="FAD-BINDING, PUTATIVE (AFU_ORTHOLOGUE AFUA_6G07600)-RELATED"/>
    <property type="match status" value="1"/>
</dbReference>
<dbReference type="InterPro" id="IPR008333">
    <property type="entry name" value="Cbr1-like_FAD-bd_dom"/>
</dbReference>
<feature type="coiled-coil region" evidence="1">
    <location>
        <begin position="250"/>
        <end position="295"/>
    </location>
</feature>
<feature type="compositionally biased region" description="Basic and acidic residues" evidence="2">
    <location>
        <begin position="146"/>
        <end position="170"/>
    </location>
</feature>
<feature type="region of interest" description="Disordered" evidence="2">
    <location>
        <begin position="195"/>
        <end position="234"/>
    </location>
</feature>
<evidence type="ECO:0000256" key="1">
    <source>
        <dbReference type="SAM" id="Coils"/>
    </source>
</evidence>
<gene>
    <name evidence="4" type="primary">PWP2</name>
    <name evidence="4" type="ORF">SNEC2469_LOCUS3798</name>
</gene>
<evidence type="ECO:0000259" key="3">
    <source>
        <dbReference type="PROSITE" id="PS51384"/>
    </source>
</evidence>
<proteinExistence type="predicted"/>
<keyword evidence="1" id="KW-0175">Coiled coil</keyword>
<feature type="region of interest" description="Disordered" evidence="2">
    <location>
        <begin position="129"/>
        <end position="170"/>
    </location>
</feature>
<sequence length="1014" mass="111995">MAGRASQSHKDSFHVGHYTACSDSVADAKDAFARNVARMTQQLLRYREHDWRPVQYRDALAATAPARLEEHEEPDEPKPRSRMLVRRPGSLSAEERKVGASTPDPPAMSGAELLQALLKECTLGKQQLCGAGSPAPSHSSSSSRLPEPEPASRERHTESKKELELQTELNESRRALEKMALMLHDREEQLRLAEKRPAVQAQATQATQASQASQAVQAAAGSPPPKMSPRMAAKESIEQIEQCVRERAKCEVLRAELAERDVEIQRLRAAERATEQRAAEELRCARLELAETRRQQEILGLEIHEAELLRQRRPLLELLGLPPKATPEAKRERLAEAVATLKLLVEELTAAEAPEREACFEEGRSSTTPAKVRAKESQQLSPIFPAMGLPGALGLLKLEQPWHAGERVLQKKQGTVHSSDEMGPHIYHKVIPESWRDMVGPQPHFMVSFFDPDTNASWSSLIFARPGFADCETSDGTHIDIAAALDPRDAAATAGMMKPRIMVGALAIDFMSRRRNRFNGVIRQVHKNGHFSIRVRQAFGNCPKYITRRRVRKMGKNLEFASEPVMEASNVGKLETAIITSADNMYFGTGTAEHGADMNLRGGSPGFVRVLHGGSTICWPDYTGNGFYMSLGNVQLQKFASLVFVDWDATGHGVQVAGSVCTVERSEVVDAELLRVLGEEPQALRLVVMSVKSLRSIPRYSPHVYEKVELSPYNPRPKALGPEYLAVLQWVRQESRDVRTFEFQLAPLPKPGSLVLKPGQHVRLALPALGTEASPAERTWTVTSSPQWLADHGRFQISVKLKRGGLASTWLHKLSREEMKGANIHFLGFSGEFGPQLDPSSGELRSQIAMPRHSVFLTAGIGLTPAVAALTAIAESGPRPQTLTIFYSVRELSEAAFLELLASAGRTLVQLRVTYRVILLLTGPDASKERRKLEGMLRQNSISSLQVEAGRLSTKVLTDHLPAKAIQPHETIEAFICLTFAHRERPQMLAATVGVKRADAKVVTRPKEEMVGAP</sequence>
<dbReference type="CDD" id="cd00322">
    <property type="entry name" value="FNR_like"/>
    <property type="match status" value="1"/>
</dbReference>
<dbReference type="InterPro" id="IPR017938">
    <property type="entry name" value="Riboflavin_synthase-like_b-brl"/>
</dbReference>
<dbReference type="SUPFAM" id="SSF63380">
    <property type="entry name" value="Riboflavin synthase domain-like"/>
    <property type="match status" value="1"/>
</dbReference>
<dbReference type="PANTHER" id="PTHR42815:SF2">
    <property type="entry name" value="FAD-BINDING, PUTATIVE (AFU_ORTHOLOGUE AFUA_6G07600)-RELATED"/>
    <property type="match status" value="1"/>
</dbReference>
<feature type="compositionally biased region" description="Low complexity" evidence="2">
    <location>
        <begin position="131"/>
        <end position="145"/>
    </location>
</feature>
<evidence type="ECO:0000313" key="4">
    <source>
        <dbReference type="EMBL" id="CAE7233975.1"/>
    </source>
</evidence>
<dbReference type="SUPFAM" id="SSF52343">
    <property type="entry name" value="Ferredoxin reductase-like, C-terminal NADP-linked domain"/>
    <property type="match status" value="1"/>
</dbReference>
<dbReference type="InterPro" id="IPR017927">
    <property type="entry name" value="FAD-bd_FR_type"/>
</dbReference>
<comment type="caution">
    <text evidence="4">The sequence shown here is derived from an EMBL/GenBank/DDBJ whole genome shotgun (WGS) entry which is preliminary data.</text>
</comment>
<reference evidence="4" key="1">
    <citation type="submission" date="2021-02" db="EMBL/GenBank/DDBJ databases">
        <authorList>
            <person name="Dougan E. K."/>
            <person name="Rhodes N."/>
            <person name="Thang M."/>
            <person name="Chan C."/>
        </authorList>
    </citation>
    <scope>NUCLEOTIDE SEQUENCE</scope>
</reference>
<organism evidence="4 5">
    <name type="scientific">Symbiodinium necroappetens</name>
    <dbReference type="NCBI Taxonomy" id="1628268"/>
    <lineage>
        <taxon>Eukaryota</taxon>
        <taxon>Sar</taxon>
        <taxon>Alveolata</taxon>
        <taxon>Dinophyceae</taxon>
        <taxon>Suessiales</taxon>
        <taxon>Symbiodiniaceae</taxon>
        <taxon>Symbiodinium</taxon>
    </lineage>
</organism>
<accession>A0A812KUJ8</accession>
<feature type="compositionally biased region" description="Low complexity" evidence="2">
    <location>
        <begin position="198"/>
        <end position="220"/>
    </location>
</feature>
<evidence type="ECO:0000313" key="5">
    <source>
        <dbReference type="Proteomes" id="UP000601435"/>
    </source>
</evidence>
<keyword evidence="5" id="KW-1185">Reference proteome</keyword>
<dbReference type="Pfam" id="PF00970">
    <property type="entry name" value="FAD_binding_6"/>
    <property type="match status" value="1"/>
</dbReference>
<feature type="region of interest" description="Disordered" evidence="2">
    <location>
        <begin position="63"/>
        <end position="108"/>
    </location>
</feature>
<dbReference type="AlphaFoldDB" id="A0A812KUJ8"/>
<dbReference type="Gene3D" id="3.40.50.80">
    <property type="entry name" value="Nucleotide-binding domain of ferredoxin-NADP reductase (FNR) module"/>
    <property type="match status" value="1"/>
</dbReference>
<protein>
    <submittedName>
        <fullName evidence="4">PWP2 protein</fullName>
    </submittedName>
</protein>
<dbReference type="PROSITE" id="PS51384">
    <property type="entry name" value="FAD_FR"/>
    <property type="match status" value="1"/>
</dbReference>
<dbReference type="GO" id="GO:0016491">
    <property type="term" value="F:oxidoreductase activity"/>
    <property type="evidence" value="ECO:0007669"/>
    <property type="project" value="InterPro"/>
</dbReference>